<keyword evidence="3" id="KW-1185">Reference proteome</keyword>
<gene>
    <name evidence="2" type="ORF">FLONG3_9890</name>
</gene>
<feature type="compositionally biased region" description="Low complexity" evidence="1">
    <location>
        <begin position="62"/>
        <end position="114"/>
    </location>
</feature>
<dbReference type="OrthoDB" id="5383057at2759"/>
<proteinExistence type="predicted"/>
<dbReference type="AlphaFoldDB" id="A0A395RTG9"/>
<dbReference type="Proteomes" id="UP000266234">
    <property type="component" value="Unassembled WGS sequence"/>
</dbReference>
<dbReference type="STRING" id="694270.A0A395RTG9"/>
<protein>
    <submittedName>
        <fullName evidence="2">Uncharacterized protein</fullName>
    </submittedName>
</protein>
<reference evidence="2 3" key="1">
    <citation type="journal article" date="2018" name="PLoS Pathog.">
        <title>Evolution of structural diversity of trichothecenes, a family of toxins produced by plant pathogenic and entomopathogenic fungi.</title>
        <authorList>
            <person name="Proctor R.H."/>
            <person name="McCormick S.P."/>
            <person name="Kim H.S."/>
            <person name="Cardoza R.E."/>
            <person name="Stanley A.M."/>
            <person name="Lindo L."/>
            <person name="Kelly A."/>
            <person name="Brown D.W."/>
            <person name="Lee T."/>
            <person name="Vaughan M.M."/>
            <person name="Alexander N.J."/>
            <person name="Busman M."/>
            <person name="Gutierrez S."/>
        </authorList>
    </citation>
    <scope>NUCLEOTIDE SEQUENCE [LARGE SCALE GENOMIC DNA]</scope>
    <source>
        <strain evidence="2 3">NRRL 20695</strain>
    </source>
</reference>
<feature type="compositionally biased region" description="Low complexity" evidence="1">
    <location>
        <begin position="124"/>
        <end position="147"/>
    </location>
</feature>
<feature type="compositionally biased region" description="Basic and acidic residues" evidence="1">
    <location>
        <begin position="196"/>
        <end position="214"/>
    </location>
</feature>
<evidence type="ECO:0000256" key="1">
    <source>
        <dbReference type="SAM" id="MobiDB-lite"/>
    </source>
</evidence>
<feature type="region of interest" description="Disordered" evidence="1">
    <location>
        <begin position="1"/>
        <end position="268"/>
    </location>
</feature>
<accession>A0A395RTG9</accession>
<comment type="caution">
    <text evidence="2">The sequence shown here is derived from an EMBL/GenBank/DDBJ whole genome shotgun (WGS) entry which is preliminary data.</text>
</comment>
<dbReference type="EMBL" id="PXOG01000272">
    <property type="protein sequence ID" value="RGP63401.1"/>
    <property type="molecule type" value="Genomic_DNA"/>
</dbReference>
<evidence type="ECO:0000313" key="2">
    <source>
        <dbReference type="EMBL" id="RGP63401.1"/>
    </source>
</evidence>
<sequence>MAHRNPTHGQKVDLGQNAPVKEEGAGKVASESLAAESIQEGGVFASNEGIRGENQQPSGSEHTSSQRATHTSSAHSSHSKSGQSGSGKSSASHTTKTSSAPSSDSKSGQSGQSGSDKHSDGHSTKTSSGLGSSSDSKPKSGHSGSKKQPAGHLVTAEDLGPYSQSKAKSAHFDAPNGADAPSYVENQYIRNPGGPHGKDISEGFDDSKTEDGLKKALQSEPGSEDDPSRLAELRFEESQTAAGRDAGPRQTGLSSETPFDALDNESSS</sequence>
<name>A0A395RTG9_9HYPO</name>
<evidence type="ECO:0000313" key="3">
    <source>
        <dbReference type="Proteomes" id="UP000266234"/>
    </source>
</evidence>
<feature type="compositionally biased region" description="Basic and acidic residues" evidence="1">
    <location>
        <begin position="226"/>
        <end position="237"/>
    </location>
</feature>
<organism evidence="2 3">
    <name type="scientific">Fusarium longipes</name>
    <dbReference type="NCBI Taxonomy" id="694270"/>
    <lineage>
        <taxon>Eukaryota</taxon>
        <taxon>Fungi</taxon>
        <taxon>Dikarya</taxon>
        <taxon>Ascomycota</taxon>
        <taxon>Pezizomycotina</taxon>
        <taxon>Sordariomycetes</taxon>
        <taxon>Hypocreomycetidae</taxon>
        <taxon>Hypocreales</taxon>
        <taxon>Nectriaceae</taxon>
        <taxon>Fusarium</taxon>
    </lineage>
</organism>